<evidence type="ECO:0000313" key="2">
    <source>
        <dbReference type="Proteomes" id="UP000322234"/>
    </source>
</evidence>
<dbReference type="AlphaFoldDB" id="A0A6B0S4M3"/>
<reference evidence="1" key="1">
    <citation type="submission" date="2019-10" db="EMBL/GenBank/DDBJ databases">
        <title>The sequence and de novo assembly of the wild yak genome.</title>
        <authorList>
            <person name="Liu Y."/>
        </authorList>
    </citation>
    <scope>NUCLEOTIDE SEQUENCE [LARGE SCALE GENOMIC DNA]</scope>
    <source>
        <strain evidence="1">WY2019</strain>
    </source>
</reference>
<accession>A0A6B0S4M3</accession>
<proteinExistence type="predicted"/>
<dbReference type="Proteomes" id="UP000322234">
    <property type="component" value="Unassembled WGS sequence"/>
</dbReference>
<comment type="caution">
    <text evidence="1">The sequence shown here is derived from an EMBL/GenBank/DDBJ whole genome shotgun (WGS) entry which is preliminary data.</text>
</comment>
<gene>
    <name evidence="1" type="ORF">E5288_WYG002995</name>
</gene>
<name>A0A6B0S4M3_9CETA</name>
<sequence>MSGLSGPQNKEAEDMVWAGRLFPTFCQKGPHICAAIFTFLCGGHTPVSKDAEHGAFPAAIPRFTSSVHPSERSHYALTPQETAAVNTSPLSC</sequence>
<evidence type="ECO:0000313" key="1">
    <source>
        <dbReference type="EMBL" id="MXQ97260.1"/>
    </source>
</evidence>
<keyword evidence="2" id="KW-1185">Reference proteome</keyword>
<protein>
    <submittedName>
        <fullName evidence="1">Uncharacterized protein</fullName>
    </submittedName>
</protein>
<dbReference type="EMBL" id="VBQZ03000185">
    <property type="protein sequence ID" value="MXQ97260.1"/>
    <property type="molecule type" value="Genomic_DNA"/>
</dbReference>
<organism evidence="1 2">
    <name type="scientific">Bos mutus</name>
    <name type="common">wild yak</name>
    <dbReference type="NCBI Taxonomy" id="72004"/>
    <lineage>
        <taxon>Eukaryota</taxon>
        <taxon>Metazoa</taxon>
        <taxon>Chordata</taxon>
        <taxon>Craniata</taxon>
        <taxon>Vertebrata</taxon>
        <taxon>Euteleostomi</taxon>
        <taxon>Mammalia</taxon>
        <taxon>Eutheria</taxon>
        <taxon>Laurasiatheria</taxon>
        <taxon>Artiodactyla</taxon>
        <taxon>Ruminantia</taxon>
        <taxon>Pecora</taxon>
        <taxon>Bovidae</taxon>
        <taxon>Bovinae</taxon>
        <taxon>Bos</taxon>
    </lineage>
</organism>